<dbReference type="GO" id="GO:0005524">
    <property type="term" value="F:ATP binding"/>
    <property type="evidence" value="ECO:0007669"/>
    <property type="project" value="UniProtKB-KW"/>
</dbReference>
<evidence type="ECO:0000259" key="8">
    <source>
        <dbReference type="Pfam" id="PF13089"/>
    </source>
</evidence>
<dbReference type="GO" id="GO:0006799">
    <property type="term" value="P:polyphosphate biosynthetic process"/>
    <property type="evidence" value="ECO:0007669"/>
    <property type="project" value="InterPro"/>
</dbReference>
<dbReference type="OrthoDB" id="9761456at2"/>
<dbReference type="GO" id="GO:0008976">
    <property type="term" value="F:polyphosphate kinase activity"/>
    <property type="evidence" value="ECO:0007669"/>
    <property type="project" value="UniProtKB-EC"/>
</dbReference>
<dbReference type="Gene3D" id="3.30.870.10">
    <property type="entry name" value="Endonuclease Chain A"/>
    <property type="match status" value="2"/>
</dbReference>
<comment type="similarity">
    <text evidence="6">Belongs to the polyphosphate kinase 1 (PPK1) family.</text>
</comment>
<dbReference type="Pfam" id="PF17941">
    <property type="entry name" value="PP_kinase_C_1"/>
    <property type="match status" value="1"/>
</dbReference>
<evidence type="ECO:0000256" key="3">
    <source>
        <dbReference type="ARBA" id="ARBA00022741"/>
    </source>
</evidence>
<dbReference type="Proteomes" id="UP000295706">
    <property type="component" value="Unassembled WGS sequence"/>
</dbReference>
<dbReference type="EMBL" id="SMJU01000007">
    <property type="protein sequence ID" value="TDB64507.1"/>
    <property type="molecule type" value="Genomic_DNA"/>
</dbReference>
<comment type="catalytic activity">
    <reaction evidence="6">
        <text>[phosphate](n) + ATP = [phosphate](n+1) + ADP</text>
        <dbReference type="Rhea" id="RHEA:19573"/>
        <dbReference type="Rhea" id="RHEA-COMP:9859"/>
        <dbReference type="Rhea" id="RHEA-COMP:14280"/>
        <dbReference type="ChEBI" id="CHEBI:16838"/>
        <dbReference type="ChEBI" id="CHEBI:30616"/>
        <dbReference type="ChEBI" id="CHEBI:456216"/>
        <dbReference type="EC" id="2.7.4.1"/>
    </reaction>
</comment>
<dbReference type="InterPro" id="IPR003414">
    <property type="entry name" value="PP_kinase"/>
</dbReference>
<evidence type="ECO:0000256" key="5">
    <source>
        <dbReference type="ARBA" id="ARBA00022840"/>
    </source>
</evidence>
<dbReference type="NCBIfam" id="NF003917">
    <property type="entry name" value="PRK05443.1-1"/>
    <property type="match status" value="1"/>
</dbReference>
<dbReference type="AlphaFoldDB" id="A0A4R4K9L2"/>
<evidence type="ECO:0000256" key="6">
    <source>
        <dbReference type="RuleBase" id="RU003800"/>
    </source>
</evidence>
<dbReference type="CDD" id="cd09164">
    <property type="entry name" value="PLDc_EcPPK1_C1_like"/>
    <property type="match status" value="1"/>
</dbReference>
<keyword evidence="5" id="KW-0067">ATP-binding</keyword>
<dbReference type="Pfam" id="PF13090">
    <property type="entry name" value="PP_kinase_C"/>
    <property type="match status" value="1"/>
</dbReference>
<proteinExistence type="inferred from homology"/>
<keyword evidence="12" id="KW-1185">Reference proteome</keyword>
<evidence type="ECO:0000259" key="10">
    <source>
        <dbReference type="Pfam" id="PF17941"/>
    </source>
</evidence>
<dbReference type="SUPFAM" id="SSF143724">
    <property type="entry name" value="PHP14-like"/>
    <property type="match status" value="1"/>
</dbReference>
<evidence type="ECO:0000259" key="7">
    <source>
        <dbReference type="Pfam" id="PF02503"/>
    </source>
</evidence>
<dbReference type="SUPFAM" id="SSF56024">
    <property type="entry name" value="Phospholipase D/nuclease"/>
    <property type="match status" value="2"/>
</dbReference>
<feature type="domain" description="Polyphosphate kinase N-terminal" evidence="8">
    <location>
        <begin position="8"/>
        <end position="113"/>
    </location>
</feature>
<reference evidence="11 12" key="1">
    <citation type="submission" date="2019-02" db="EMBL/GenBank/DDBJ databases">
        <title>Arundinibacter roseus gen. nov., sp. nov., a new member of the family Cytophagaceae.</title>
        <authorList>
            <person name="Szuroczki S."/>
            <person name="Khayer B."/>
            <person name="Sproer C."/>
            <person name="Toumi M."/>
            <person name="Szabo A."/>
            <person name="Felfoldi T."/>
            <person name="Schumann P."/>
            <person name="Toth E."/>
        </authorList>
    </citation>
    <scope>NUCLEOTIDE SEQUENCE [LARGE SCALE GENOMIC DNA]</scope>
    <source>
        <strain evidence="11 12">DMA-k-7a</strain>
    </source>
</reference>
<feature type="domain" description="Polyphosphate kinase middle" evidence="7">
    <location>
        <begin position="123"/>
        <end position="305"/>
    </location>
</feature>
<dbReference type="InterPro" id="IPR041108">
    <property type="entry name" value="PP_kinase_C_1"/>
</dbReference>
<sequence length="712" mass="83539">MIDVSHPYFDTNLSWLSYNYRLLMEAKDESVPLKERLRFLAQYSNQMDEFFRVRFPMLLAMKEVSSDILEKLNIYPEPLLEHILETVDNQLGKFDDLLSTQLVPALKSQGTHFYFKEQYLPEHAEFVKRFFVDKVFRYIQPIFLNGRRGSKITFFEPNHLYFILRLIRRSEPGEIWYAYVNIPAKQIKRFVELPTLEGVKYLTFLDDVVKLNLPMVFPGYEILDCFAIRAERQTELAIDDEYPLSLVQKINRQLEKKNFIQPHQYFCEMGMPNEMKEALSERLGILPTEFYERGRYLFYQQLAEFPVTSKKMEYAPQKAVPHVELKEGESLFETLNKGDQLLHLPYHSIDPVVRFFNEAAIDPYVREIYVSLYKISADSFLINSLISAARNGKRVVTFVELNAKLDIQENLQWARKMKDAGVKIIFSLPGLKVHAKIALIKRKVKKGWDRYAYLGTGGFYRLTSREFVDHALLTSNRELTNDLELLFGYLGTREEPKKYKYLPFNYLHVSQFSMVKKIIELIDREIANSKSGLKAIISIKINQLQDQTLISKLYQAGRAGVKVNVMINDSCCLIPDLPTISDNIRVTRLVDRYLENTRIFYFYNRGKEDVYQSSGDWTYRNFHRRIDVLYPILDEYLKSQIKQVLDNYLNDNQKAVKLDTYQNNLLCSETESGVKIRAQEVNYRLTERIEHRTPTLFSLVTSGDKPIPEPIN</sequence>
<dbReference type="PANTHER" id="PTHR30218">
    <property type="entry name" value="POLYPHOSPHATE KINASE"/>
    <property type="match status" value="1"/>
</dbReference>
<dbReference type="GO" id="GO:0009358">
    <property type="term" value="C:polyphosphate kinase complex"/>
    <property type="evidence" value="ECO:0007669"/>
    <property type="project" value="InterPro"/>
</dbReference>
<dbReference type="InterPro" id="IPR025200">
    <property type="entry name" value="PPK_C_dom2"/>
</dbReference>
<dbReference type="SUPFAM" id="SSF140356">
    <property type="entry name" value="PPK N-terminal domain-like"/>
    <property type="match status" value="1"/>
</dbReference>
<dbReference type="InterPro" id="IPR025198">
    <property type="entry name" value="PPK_N_dom"/>
</dbReference>
<keyword evidence="2 6" id="KW-0808">Transferase</keyword>
<dbReference type="RefSeq" id="WP_132118118.1">
    <property type="nucleotide sequence ID" value="NZ_SMJU01000007.1"/>
</dbReference>
<accession>A0A4R4K9L2</accession>
<protein>
    <recommendedName>
        <fullName evidence="6">Polyphosphate kinase</fullName>
        <ecNumber evidence="6">2.7.4.1</ecNumber>
    </recommendedName>
</protein>
<feature type="domain" description="Polyphosphate kinase C-terminal" evidence="9">
    <location>
        <begin position="507"/>
        <end position="679"/>
    </location>
</feature>
<dbReference type="InterPro" id="IPR024953">
    <property type="entry name" value="PP_kinase_middle"/>
</dbReference>
<dbReference type="Gene3D" id="1.20.58.310">
    <property type="entry name" value="Polyphosphate kinase N-terminal domain"/>
    <property type="match status" value="1"/>
</dbReference>
<feature type="domain" description="Polyphosphate kinase C-terminal" evidence="10">
    <location>
        <begin position="331"/>
        <end position="494"/>
    </location>
</feature>
<dbReference type="InterPro" id="IPR036830">
    <property type="entry name" value="PP_kinase_middle_dom_sf"/>
</dbReference>
<dbReference type="Pfam" id="PF02503">
    <property type="entry name" value="PP_kinase"/>
    <property type="match status" value="1"/>
</dbReference>
<comment type="PTM">
    <text evidence="6">An intermediate of this reaction is the autophosphorylated ppk in which a phosphate is covalently linked to a histidine residue through a N-P bond.</text>
</comment>
<evidence type="ECO:0000313" key="12">
    <source>
        <dbReference type="Proteomes" id="UP000295706"/>
    </source>
</evidence>
<name>A0A4R4K9L2_9BACT</name>
<dbReference type="Pfam" id="PF13089">
    <property type="entry name" value="PP_kinase_N"/>
    <property type="match status" value="1"/>
</dbReference>
<dbReference type="NCBIfam" id="TIGR03705">
    <property type="entry name" value="poly_P_kin"/>
    <property type="match status" value="1"/>
</dbReference>
<dbReference type="InterPro" id="IPR036832">
    <property type="entry name" value="PPK_N_dom_sf"/>
</dbReference>
<keyword evidence="4 11" id="KW-0418">Kinase</keyword>
<evidence type="ECO:0000313" key="11">
    <source>
        <dbReference type="EMBL" id="TDB64507.1"/>
    </source>
</evidence>
<dbReference type="EC" id="2.7.4.1" evidence="6"/>
<comment type="caution">
    <text evidence="11">The sequence shown here is derived from an EMBL/GenBank/DDBJ whole genome shotgun (WGS) entry which is preliminary data.</text>
</comment>
<dbReference type="PANTHER" id="PTHR30218:SF0">
    <property type="entry name" value="POLYPHOSPHATE KINASE"/>
    <property type="match status" value="1"/>
</dbReference>
<evidence type="ECO:0000256" key="2">
    <source>
        <dbReference type="ARBA" id="ARBA00022679"/>
    </source>
</evidence>
<evidence type="ECO:0000256" key="1">
    <source>
        <dbReference type="ARBA" id="ARBA00022553"/>
    </source>
</evidence>
<dbReference type="PIRSF" id="PIRSF015589">
    <property type="entry name" value="PP_kinase"/>
    <property type="match status" value="1"/>
</dbReference>
<organism evidence="11 12">
    <name type="scientific">Arundinibacter roseus</name>
    <dbReference type="NCBI Taxonomy" id="2070510"/>
    <lineage>
        <taxon>Bacteria</taxon>
        <taxon>Pseudomonadati</taxon>
        <taxon>Bacteroidota</taxon>
        <taxon>Cytophagia</taxon>
        <taxon>Cytophagales</taxon>
        <taxon>Spirosomataceae</taxon>
        <taxon>Arundinibacter</taxon>
    </lineage>
</organism>
<dbReference type="Gene3D" id="3.30.1840.10">
    <property type="entry name" value="Polyphosphate kinase middle domain"/>
    <property type="match status" value="1"/>
</dbReference>
<comment type="function">
    <text evidence="6">Catalyzes the reversible transfer of the terminal phosphate of ATP to form a long-chain polyphosphate (polyP).</text>
</comment>
<gene>
    <name evidence="11" type="primary">ppk1</name>
    <name evidence="11" type="ORF">EZE20_12585</name>
</gene>
<keyword evidence="1 6" id="KW-0597">Phosphoprotein</keyword>
<evidence type="ECO:0000256" key="4">
    <source>
        <dbReference type="ARBA" id="ARBA00022777"/>
    </source>
</evidence>
<evidence type="ECO:0000259" key="9">
    <source>
        <dbReference type="Pfam" id="PF13090"/>
    </source>
</evidence>
<keyword evidence="3" id="KW-0547">Nucleotide-binding</keyword>